<protein>
    <recommendedName>
        <fullName evidence="1">DUF402 domain-containing protein</fullName>
    </recommendedName>
</protein>
<evidence type="ECO:0000313" key="3">
    <source>
        <dbReference type="Proteomes" id="UP000613840"/>
    </source>
</evidence>
<dbReference type="EMBL" id="BMMZ01000025">
    <property type="protein sequence ID" value="GGL84301.1"/>
    <property type="molecule type" value="Genomic_DNA"/>
</dbReference>
<reference evidence="2" key="2">
    <citation type="submission" date="2020-09" db="EMBL/GenBank/DDBJ databases">
        <authorList>
            <person name="Sun Q."/>
            <person name="Zhou Y."/>
        </authorList>
    </citation>
    <scope>NUCLEOTIDE SEQUENCE</scope>
    <source>
        <strain evidence="2">CGMCC 4.7306</strain>
    </source>
</reference>
<comment type="caution">
    <text evidence="2">The sequence shown here is derived from an EMBL/GenBank/DDBJ whole genome shotgun (WGS) entry which is preliminary data.</text>
</comment>
<feature type="domain" description="DUF402" evidence="1">
    <location>
        <begin position="44"/>
        <end position="144"/>
    </location>
</feature>
<dbReference type="Proteomes" id="UP000613840">
    <property type="component" value="Unassembled WGS sequence"/>
</dbReference>
<dbReference type="Gene3D" id="2.40.380.10">
    <property type="entry name" value="FomD-like"/>
    <property type="match status" value="1"/>
</dbReference>
<sequence>MPAGTLAVYATNRGLPQAEGLTRDQRKLLALKTLTAKACEFAETPSKLSIFRPGRWSRINLGFDPHDGDFLGWYVDFQLPINPTSHGLVTKDLVLDLWINPDGTWNWKDQADYETAISQHLVDASSRLHLEREAERILDELGRGDVPFSEEFSRFRPDRTWPAPLLPASHAWGGGAWSLPSGWRAESTRR</sequence>
<evidence type="ECO:0000313" key="2">
    <source>
        <dbReference type="EMBL" id="GGL84301.1"/>
    </source>
</evidence>
<dbReference type="InterPro" id="IPR035930">
    <property type="entry name" value="FomD-like_sf"/>
</dbReference>
<evidence type="ECO:0000259" key="1">
    <source>
        <dbReference type="Pfam" id="PF04167"/>
    </source>
</evidence>
<dbReference type="AlphaFoldDB" id="A0A917SIL9"/>
<organism evidence="2 3">
    <name type="scientific">Microlunatus endophyticus</name>
    <dbReference type="NCBI Taxonomy" id="1716077"/>
    <lineage>
        <taxon>Bacteria</taxon>
        <taxon>Bacillati</taxon>
        <taxon>Actinomycetota</taxon>
        <taxon>Actinomycetes</taxon>
        <taxon>Propionibacteriales</taxon>
        <taxon>Propionibacteriaceae</taxon>
        <taxon>Microlunatus</taxon>
    </lineage>
</organism>
<proteinExistence type="predicted"/>
<name>A0A917SIL9_9ACTN</name>
<accession>A0A917SIL9</accession>
<dbReference type="Pfam" id="PF04167">
    <property type="entry name" value="DUF402"/>
    <property type="match status" value="1"/>
</dbReference>
<dbReference type="SUPFAM" id="SSF159234">
    <property type="entry name" value="FomD-like"/>
    <property type="match status" value="1"/>
</dbReference>
<reference evidence="2" key="1">
    <citation type="journal article" date="2014" name="Int. J. Syst. Evol. Microbiol.">
        <title>Complete genome sequence of Corynebacterium casei LMG S-19264T (=DSM 44701T), isolated from a smear-ripened cheese.</title>
        <authorList>
            <consortium name="US DOE Joint Genome Institute (JGI-PGF)"/>
            <person name="Walter F."/>
            <person name="Albersmeier A."/>
            <person name="Kalinowski J."/>
            <person name="Ruckert C."/>
        </authorList>
    </citation>
    <scope>NUCLEOTIDE SEQUENCE</scope>
    <source>
        <strain evidence="2">CGMCC 4.7306</strain>
    </source>
</reference>
<keyword evidence="3" id="KW-1185">Reference proteome</keyword>
<gene>
    <name evidence="2" type="ORF">GCM10011575_48190</name>
</gene>
<dbReference type="InterPro" id="IPR007295">
    <property type="entry name" value="DUF402"/>
</dbReference>